<accession>A0ABM8JNB5</accession>
<reference evidence="2" key="1">
    <citation type="journal article" date="2024" name="FEMS Microbiol. Lett.">
        <title>Genomic insights into Spiroplasma endosymbionts that induce male-killing and protective phenotypes in the pea aphid.</title>
        <authorList>
            <person name="Arai H."/>
            <person name="Legeai F."/>
            <person name="Kageyama D."/>
            <person name="Sugio A."/>
            <person name="Simon J.C."/>
        </authorList>
    </citation>
    <scope>NUCLEOTIDE SEQUENCE [LARGE SCALE GENOMIC DNA]</scope>
    <source>
        <strain evidence="2">sAp269</strain>
    </source>
</reference>
<evidence type="ECO:0000313" key="2">
    <source>
        <dbReference type="Proteomes" id="UP001473424"/>
    </source>
</evidence>
<name>A0ABM8JNB5_9MOLU</name>
<dbReference type="Proteomes" id="UP001473424">
    <property type="component" value="Chromosome"/>
</dbReference>
<evidence type="ECO:0000313" key="1">
    <source>
        <dbReference type="EMBL" id="BET37635.1"/>
    </source>
</evidence>
<organism evidence="1 2">
    <name type="scientific">Spiroplasma ixodetis</name>
    <dbReference type="NCBI Taxonomy" id="2141"/>
    <lineage>
        <taxon>Bacteria</taxon>
        <taxon>Bacillati</taxon>
        <taxon>Mycoplasmatota</taxon>
        <taxon>Mollicutes</taxon>
        <taxon>Entomoplasmatales</taxon>
        <taxon>Spiroplasmataceae</taxon>
        <taxon>Spiroplasma</taxon>
    </lineage>
</organism>
<gene>
    <name evidence="1" type="ORF">SAP269_02240</name>
</gene>
<sequence>MKIMQLSNNEQEILLTYQNWLKENNLSDKCNVYFIEENSILVFQTWNLQEMISETIWLKTDNEKWQFYIKNLSEKINKLFLLSEVIEIEKKFVIKTFKKRYDL</sequence>
<dbReference type="EMBL" id="AP028955">
    <property type="protein sequence ID" value="BET37635.1"/>
    <property type="molecule type" value="Genomic_DNA"/>
</dbReference>
<keyword evidence="2" id="KW-1185">Reference proteome</keyword>
<protein>
    <submittedName>
        <fullName evidence="1">Uncharacterized protein</fullName>
    </submittedName>
</protein>
<proteinExistence type="predicted"/>